<gene>
    <name evidence="7" type="primary">Xirp2</name>
    <name evidence="7" type="ORF">EYF80_028276</name>
</gene>
<organism evidence="7 8">
    <name type="scientific">Liparis tanakae</name>
    <name type="common">Tanaka's snailfish</name>
    <dbReference type="NCBI Taxonomy" id="230148"/>
    <lineage>
        <taxon>Eukaryota</taxon>
        <taxon>Metazoa</taxon>
        <taxon>Chordata</taxon>
        <taxon>Craniata</taxon>
        <taxon>Vertebrata</taxon>
        <taxon>Euteleostomi</taxon>
        <taxon>Actinopterygii</taxon>
        <taxon>Neopterygii</taxon>
        <taxon>Teleostei</taxon>
        <taxon>Neoteleostei</taxon>
        <taxon>Acanthomorphata</taxon>
        <taxon>Eupercaria</taxon>
        <taxon>Perciformes</taxon>
        <taxon>Cottioidei</taxon>
        <taxon>Cottales</taxon>
        <taxon>Liparidae</taxon>
        <taxon>Liparis</taxon>
    </lineage>
</organism>
<dbReference type="AlphaFoldDB" id="A0A4Z2H7C9"/>
<name>A0A4Z2H7C9_9TELE</name>
<feature type="region of interest" description="Disordered" evidence="5">
    <location>
        <begin position="482"/>
        <end position="513"/>
    </location>
</feature>
<evidence type="ECO:0000313" key="8">
    <source>
        <dbReference type="Proteomes" id="UP000314294"/>
    </source>
</evidence>
<feature type="compositionally biased region" description="Basic and acidic residues" evidence="5">
    <location>
        <begin position="430"/>
        <end position="444"/>
    </location>
</feature>
<feature type="compositionally biased region" description="Gly residues" evidence="5">
    <location>
        <begin position="288"/>
        <end position="299"/>
    </location>
</feature>
<keyword evidence="1 4" id="KW-0479">Metal-binding</keyword>
<feature type="compositionally biased region" description="Basic and acidic residues" evidence="5">
    <location>
        <begin position="276"/>
        <end position="287"/>
    </location>
</feature>
<comment type="caution">
    <text evidence="7">The sequence shown here is derived from an EMBL/GenBank/DDBJ whole genome shotgun (WGS) entry which is preliminary data.</text>
</comment>
<dbReference type="PROSITE" id="PS00478">
    <property type="entry name" value="LIM_DOMAIN_1"/>
    <property type="match status" value="1"/>
</dbReference>
<dbReference type="CDD" id="cd09442">
    <property type="entry name" value="LIM_Eplin_like"/>
    <property type="match status" value="1"/>
</dbReference>
<dbReference type="SMART" id="SM00132">
    <property type="entry name" value="LIM"/>
    <property type="match status" value="1"/>
</dbReference>
<feature type="compositionally biased region" description="Basic and acidic residues" evidence="5">
    <location>
        <begin position="216"/>
        <end position="234"/>
    </location>
</feature>
<feature type="compositionally biased region" description="Low complexity" evidence="5">
    <location>
        <begin position="414"/>
        <end position="429"/>
    </location>
</feature>
<feature type="compositionally biased region" description="Acidic residues" evidence="5">
    <location>
        <begin position="487"/>
        <end position="497"/>
    </location>
</feature>
<dbReference type="SUPFAM" id="SSF57716">
    <property type="entry name" value="Glucocorticoid receptor-like (DNA-binding domain)"/>
    <property type="match status" value="2"/>
</dbReference>
<proteinExistence type="predicted"/>
<evidence type="ECO:0000259" key="6">
    <source>
        <dbReference type="PROSITE" id="PS50023"/>
    </source>
</evidence>
<keyword evidence="3 4" id="KW-0440">LIM domain</keyword>
<dbReference type="FunFam" id="2.10.110.10:FF:000002">
    <property type="entry name" value="LIM domain and actin-binding 1"/>
    <property type="match status" value="1"/>
</dbReference>
<reference evidence="7 8" key="1">
    <citation type="submission" date="2019-03" db="EMBL/GenBank/DDBJ databases">
        <title>First draft genome of Liparis tanakae, snailfish: a comprehensive survey of snailfish specific genes.</title>
        <authorList>
            <person name="Kim W."/>
            <person name="Song I."/>
            <person name="Jeong J.-H."/>
            <person name="Kim D."/>
            <person name="Kim S."/>
            <person name="Ryu S."/>
            <person name="Song J.Y."/>
            <person name="Lee S.K."/>
        </authorList>
    </citation>
    <scope>NUCLEOTIDE SEQUENCE [LARGE SCALE GENOMIC DNA]</scope>
    <source>
        <tissue evidence="7">Muscle</tissue>
    </source>
</reference>
<evidence type="ECO:0000256" key="1">
    <source>
        <dbReference type="ARBA" id="ARBA00022723"/>
    </source>
</evidence>
<evidence type="ECO:0000256" key="2">
    <source>
        <dbReference type="ARBA" id="ARBA00022833"/>
    </source>
</evidence>
<dbReference type="PROSITE" id="PS50023">
    <property type="entry name" value="LIM_DOMAIN_2"/>
    <property type="match status" value="1"/>
</dbReference>
<feature type="compositionally biased region" description="Basic and acidic residues" evidence="5">
    <location>
        <begin position="136"/>
        <end position="148"/>
    </location>
</feature>
<dbReference type="EMBL" id="SRLO01000314">
    <property type="protein sequence ID" value="TNN61531.1"/>
    <property type="molecule type" value="Genomic_DNA"/>
</dbReference>
<evidence type="ECO:0000313" key="7">
    <source>
        <dbReference type="EMBL" id="TNN61531.1"/>
    </source>
</evidence>
<dbReference type="InterPro" id="IPR001781">
    <property type="entry name" value="Znf_LIM"/>
</dbReference>
<evidence type="ECO:0000256" key="4">
    <source>
        <dbReference type="PROSITE-ProRule" id="PRU00125"/>
    </source>
</evidence>
<feature type="compositionally biased region" description="Basic and acidic residues" evidence="5">
    <location>
        <begin position="326"/>
        <end position="344"/>
    </location>
</feature>
<feature type="compositionally biased region" description="Basic and acidic residues" evidence="5">
    <location>
        <begin position="92"/>
        <end position="122"/>
    </location>
</feature>
<feature type="compositionally biased region" description="Basic and acidic residues" evidence="5">
    <location>
        <begin position="308"/>
        <end position="318"/>
    </location>
</feature>
<dbReference type="Gene3D" id="2.10.110.10">
    <property type="entry name" value="Cysteine Rich Protein"/>
    <property type="match status" value="1"/>
</dbReference>
<evidence type="ECO:0000256" key="3">
    <source>
        <dbReference type="ARBA" id="ARBA00023038"/>
    </source>
</evidence>
<dbReference type="PANTHER" id="PTHR24206">
    <property type="entry name" value="OS06G0237300 PROTEIN"/>
    <property type="match status" value="1"/>
</dbReference>
<feature type="compositionally biased region" description="Low complexity" evidence="5">
    <location>
        <begin position="367"/>
        <end position="379"/>
    </location>
</feature>
<keyword evidence="2 4" id="KW-0862">Zinc</keyword>
<sequence>MATHQTNTSHAWKTRVPESELCQACRKRVYPMESLFADKQNFHRSCFRCEHCSGKLSLGNYASLHGRMYCKPHFTQLFKSKGNYDEGFGQKPHKELWNNKHQDNPAEKNKAKSPSPEKKVTESRIPAAQSTLVTPEDDRRKPEDESKKLATKISVVWPPQSDSPKKSFAMEEELKLVKPSWPPKEGSAQESEHLNHPSKSSLEETDSPAAKAQNGPEEKDEMREGAEDVEKTEKTPAQSRAPGVTQDEASVTHTRETTESNSGSQAAAQVASEMDSEARPGLEEKEQSGGGGGGGGGVGKGKKVPRGTGEDGVERMEEVIVNGHDGQTERAAGEKEKERDKENADSMDNGEAVKVTLIDEEEEEAAGRAPNANSNNNNNHGQTPPDRDFVSRGPSEVGEKKESLAADRGEEDGVFALTAAAGGAKYAEATGRRPEPDSSTEARAEGALGPTASTSSFLQDIFAGLSTGGSGLFLDFATEARDGASWDQDEEEEEALTVEEQIKRNRYYDSDDS</sequence>
<keyword evidence="8" id="KW-1185">Reference proteome</keyword>
<feature type="compositionally biased region" description="Basic and acidic residues" evidence="5">
    <location>
        <begin position="163"/>
        <end position="176"/>
    </location>
</feature>
<dbReference type="Pfam" id="PF00412">
    <property type="entry name" value="LIM"/>
    <property type="match status" value="1"/>
</dbReference>
<feature type="compositionally biased region" description="Basic and acidic residues" evidence="5">
    <location>
        <begin position="397"/>
        <end position="408"/>
    </location>
</feature>
<accession>A0A4Z2H7C9</accession>
<dbReference type="GO" id="GO:0046872">
    <property type="term" value="F:metal ion binding"/>
    <property type="evidence" value="ECO:0007669"/>
    <property type="project" value="UniProtKB-KW"/>
</dbReference>
<dbReference type="OrthoDB" id="6129702at2759"/>
<feature type="region of interest" description="Disordered" evidence="5">
    <location>
        <begin position="89"/>
        <end position="453"/>
    </location>
</feature>
<dbReference type="Proteomes" id="UP000314294">
    <property type="component" value="Unassembled WGS sequence"/>
</dbReference>
<evidence type="ECO:0000256" key="5">
    <source>
        <dbReference type="SAM" id="MobiDB-lite"/>
    </source>
</evidence>
<feature type="domain" description="LIM zinc-binding" evidence="6">
    <location>
        <begin position="20"/>
        <end position="80"/>
    </location>
</feature>
<feature type="compositionally biased region" description="Basic and acidic residues" evidence="5">
    <location>
        <begin position="500"/>
        <end position="513"/>
    </location>
</feature>
<protein>
    <submittedName>
        <fullName evidence="7">Xin actin-binding repeat-containing protein 2</fullName>
    </submittedName>
</protein>